<evidence type="ECO:0000256" key="1">
    <source>
        <dbReference type="SAM" id="MobiDB-lite"/>
    </source>
</evidence>
<organism evidence="2 3">
    <name type="scientific">Brassica napus</name>
    <name type="common">Rape</name>
    <dbReference type="NCBI Taxonomy" id="3708"/>
    <lineage>
        <taxon>Eukaryota</taxon>
        <taxon>Viridiplantae</taxon>
        <taxon>Streptophyta</taxon>
        <taxon>Embryophyta</taxon>
        <taxon>Tracheophyta</taxon>
        <taxon>Spermatophyta</taxon>
        <taxon>Magnoliopsida</taxon>
        <taxon>eudicotyledons</taxon>
        <taxon>Gunneridae</taxon>
        <taxon>Pentapetalae</taxon>
        <taxon>rosids</taxon>
        <taxon>malvids</taxon>
        <taxon>Brassicales</taxon>
        <taxon>Brassicaceae</taxon>
        <taxon>Brassiceae</taxon>
        <taxon>Brassica</taxon>
    </lineage>
</organism>
<keyword evidence="3" id="KW-1185">Reference proteome</keyword>
<name>A0ABQ7XH13_BRANA</name>
<sequence length="683" mass="74968">GAVPGTGPGTLRSRDPGCLLAGTQRPVSCLGLPLIARFRHRTRGITCALKSTRVAHSQQASLRQDIAPVILRSRVPLRPLPHSEPGGGPMKKLWASDGILEMVPVRDERGDGLDEASKFVPSRGVLFAVRGDLPRVYYPSLCSRRLAALQLSIFSLSLLKFLRNLHLLKLCSSFQIFRMKSKPDLALDSSSIGGRVRSKKQRSGVSPSESTDSSGSSLDLTAEVKNPSCTVADVAPPSIGFLDGPSFVDRSGRSRKLASAKYHLSDDVIIRIPGPVDRVSEFEVDEVLVYEGFFESGFRDRVPSLVAKVSEALEISPGSVFIRYHSPERWRTEVTSGGELLVQEIVKKERKRLPVFDGRWTEKFTFMYLRVSPLLVHSWWAIGVVKIAHSLCGSFFRREGDKAGVGASHRASSGPFSRRREALERCSIWGEMSGCKGEEEALAEYNRALEIMLAKKAAPKRAAPSETEDEVQFIRSSKCQATTALASSSKKKSKASESTPKVSPSSSSDPAKVFPLTLVVLPEGDSSASIQFIQSDLLQAMSHLFHLGERMGDHDSLKADLDDLTSQLREEKDILGRWLRRRECLPEGVVGAAGGGETFDAKKTMAMSGAKVVTCWELMREWLNRQTNSWDLEGALERYKNVKSFEADFQGIPAPSFEGEPMIPSKTEAEKTLEPAADDPPAI</sequence>
<feature type="compositionally biased region" description="Low complexity" evidence="1">
    <location>
        <begin position="496"/>
        <end position="510"/>
    </location>
</feature>
<feature type="non-terminal residue" evidence="2">
    <location>
        <position position="1"/>
    </location>
</feature>
<feature type="region of interest" description="Disordered" evidence="1">
    <location>
        <begin position="651"/>
        <end position="683"/>
    </location>
</feature>
<accession>A0ABQ7XH13</accession>
<feature type="region of interest" description="Disordered" evidence="1">
    <location>
        <begin position="185"/>
        <end position="219"/>
    </location>
</feature>
<dbReference type="EMBL" id="JAGKQM010000432">
    <property type="protein sequence ID" value="KAH0854413.1"/>
    <property type="molecule type" value="Genomic_DNA"/>
</dbReference>
<evidence type="ECO:0000313" key="2">
    <source>
        <dbReference type="EMBL" id="KAH0854413.1"/>
    </source>
</evidence>
<feature type="compositionally biased region" description="Low complexity" evidence="1">
    <location>
        <begin position="203"/>
        <end position="219"/>
    </location>
</feature>
<evidence type="ECO:0000313" key="3">
    <source>
        <dbReference type="Proteomes" id="UP000824890"/>
    </source>
</evidence>
<gene>
    <name evidence="2" type="ORF">HID58_073726</name>
</gene>
<reference evidence="2 3" key="1">
    <citation type="submission" date="2021-05" db="EMBL/GenBank/DDBJ databases">
        <title>Genome Assembly of Synthetic Allotetraploid Brassica napus Reveals Homoeologous Exchanges between Subgenomes.</title>
        <authorList>
            <person name="Davis J.T."/>
        </authorList>
    </citation>
    <scope>NUCLEOTIDE SEQUENCE [LARGE SCALE GENOMIC DNA]</scope>
    <source>
        <strain evidence="3">cv. Da-Ae</strain>
        <tissue evidence="2">Seedling</tissue>
    </source>
</reference>
<comment type="caution">
    <text evidence="2">The sequence shown here is derived from an EMBL/GenBank/DDBJ whole genome shotgun (WGS) entry which is preliminary data.</text>
</comment>
<dbReference type="Proteomes" id="UP000824890">
    <property type="component" value="Unassembled WGS sequence"/>
</dbReference>
<protein>
    <submittedName>
        <fullName evidence="2">Uncharacterized protein</fullName>
    </submittedName>
</protein>
<proteinExistence type="predicted"/>
<feature type="region of interest" description="Disordered" evidence="1">
    <location>
        <begin position="484"/>
        <end position="510"/>
    </location>
</feature>